<feature type="binding site" evidence="16">
    <location>
        <begin position="432"/>
        <end position="433"/>
    </location>
    <ligand>
        <name>ATP</name>
        <dbReference type="ChEBI" id="CHEBI:30616"/>
    </ligand>
</feature>
<sequence length="547" mass="61550">MNMGPGSTIWRTLIENASYICVNLSWSELIESSTLYCLLDVLKTRATGTLGFIQPNSLKSDDKISNLLYHHILNEVVRIHRGNQEIPHRSRELRKASKTQRAEASQSLKVAETHHSRGQFLKAKKLLDHAYRLDPDNTAVLIALGKAFEGSWVAVRGQHEGSVVKMCGSGSLVPLSEGRMRSAVDDLILTAEHMYTKALIVDPRTEEAGQSRKRLMPLVEEIDQRRFNLIDLKVRRFYNIPESNAGFRRAKVEQYFKHIYHSNAIEGNTLTLAQTRSILETRIAVGGKSLLEQNEVLGLDAALRYINSSLLRGRLTPITIEVILDLHRHVLSFVDPSEAGHLRRTQVFIADHQPPPADAVPSLMQELVAWMNSDQLADVHPIEIAALTHWKFVYIHPFYDGNGRTARLLMNLILMRAGLPPAIIDIADRPAYYEHLKTANDGDVRPFIRFIASCTEKTIDEYLSAAYQSQLNPEDTERHRPIISPTSDAVPPQECTRPYHLAPKQAVSGGPTENSSLSTDENMTNMFDARISEPVKQHSSLPRVIYV</sequence>
<evidence type="ECO:0000256" key="11">
    <source>
        <dbReference type="ARBA" id="ARBA00023136"/>
    </source>
</evidence>
<dbReference type="Gene3D" id="1.25.40.10">
    <property type="entry name" value="Tetratricopeptide repeat domain"/>
    <property type="match status" value="1"/>
</dbReference>
<keyword evidence="11" id="KW-0472">Membrane</keyword>
<dbReference type="PANTHER" id="PTHR13504">
    <property type="entry name" value="FIDO DOMAIN-CONTAINING PROTEIN DDB_G0283145"/>
    <property type="match status" value="1"/>
</dbReference>
<dbReference type="GO" id="GO:0005524">
    <property type="term" value="F:ATP binding"/>
    <property type="evidence" value="ECO:0007669"/>
    <property type="project" value="UniProtKB-KW"/>
</dbReference>
<dbReference type="EC" id="2.7.7.108" evidence="12"/>
<dbReference type="PROSITE" id="PS51459">
    <property type="entry name" value="FIDO"/>
    <property type="match status" value="1"/>
</dbReference>
<gene>
    <name evidence="21" type="ORF">CDAUBV1_LOCUS16708</name>
</gene>
<evidence type="ECO:0000256" key="16">
    <source>
        <dbReference type="PIRSR" id="PIRSR640198-2"/>
    </source>
</evidence>
<evidence type="ECO:0000256" key="10">
    <source>
        <dbReference type="ARBA" id="ARBA00022989"/>
    </source>
</evidence>
<evidence type="ECO:0000256" key="1">
    <source>
        <dbReference type="ARBA" id="ARBA00004167"/>
    </source>
</evidence>
<dbReference type="EMBL" id="CAXLJL010000878">
    <property type="protein sequence ID" value="CAL5141469.1"/>
    <property type="molecule type" value="Genomic_DNA"/>
</dbReference>
<feature type="region of interest" description="Disordered" evidence="19">
    <location>
        <begin position="87"/>
        <end position="111"/>
    </location>
</feature>
<evidence type="ECO:0000256" key="4">
    <source>
        <dbReference type="ARBA" id="ARBA00022692"/>
    </source>
</evidence>
<keyword evidence="3" id="KW-0808">Transferase</keyword>
<evidence type="ECO:0000256" key="3">
    <source>
        <dbReference type="ARBA" id="ARBA00022679"/>
    </source>
</evidence>
<feature type="domain" description="Fido" evidence="20">
    <location>
        <begin position="318"/>
        <end position="453"/>
    </location>
</feature>
<keyword evidence="9 16" id="KW-0067">ATP-binding</keyword>
<accession>A0AAV2TY78</accession>
<protein>
    <recommendedName>
        <fullName evidence="12">protein adenylyltransferase</fullName>
        <ecNumber evidence="12">2.7.7.108</ecNumber>
    </recommendedName>
</protein>
<feature type="region of interest" description="Disordered" evidence="19">
    <location>
        <begin position="471"/>
        <end position="496"/>
    </location>
</feature>
<evidence type="ECO:0000256" key="6">
    <source>
        <dbReference type="ARBA" id="ARBA00022737"/>
    </source>
</evidence>
<feature type="binding site" evidence="16">
    <location>
        <position position="440"/>
    </location>
    <ligand>
        <name>ATP</name>
        <dbReference type="ChEBI" id="CHEBI:30616"/>
    </ligand>
</feature>
<dbReference type="SUPFAM" id="SSF140931">
    <property type="entry name" value="Fic-like"/>
    <property type="match status" value="1"/>
</dbReference>
<evidence type="ECO:0000256" key="12">
    <source>
        <dbReference type="ARBA" id="ARBA00034531"/>
    </source>
</evidence>
<evidence type="ECO:0000256" key="15">
    <source>
        <dbReference type="PIRSR" id="PIRSR640198-1"/>
    </source>
</evidence>
<comment type="caution">
    <text evidence="21">The sequence shown here is derived from an EMBL/GenBank/DDBJ whole genome shotgun (WGS) entry which is preliminary data.</text>
</comment>
<reference evidence="21" key="1">
    <citation type="submission" date="2024-06" db="EMBL/GenBank/DDBJ databases">
        <authorList>
            <person name="Liu X."/>
            <person name="Lenzi L."/>
            <person name="Haldenby T S."/>
            <person name="Uol C."/>
        </authorList>
    </citation>
    <scope>NUCLEOTIDE SEQUENCE</scope>
</reference>
<dbReference type="GO" id="GO:0016020">
    <property type="term" value="C:membrane"/>
    <property type="evidence" value="ECO:0007669"/>
    <property type="project" value="UniProtKB-SubCell"/>
</dbReference>
<dbReference type="Proteomes" id="UP001497525">
    <property type="component" value="Unassembled WGS sequence"/>
</dbReference>
<comment type="subcellular location">
    <subcellularLocation>
        <location evidence="1">Membrane</location>
        <topology evidence="1">Single-pass membrane protein</topology>
    </subcellularLocation>
</comment>
<dbReference type="Pfam" id="PF02661">
    <property type="entry name" value="Fic"/>
    <property type="match status" value="1"/>
</dbReference>
<keyword evidence="8" id="KW-0802">TPR repeat</keyword>
<evidence type="ECO:0000256" key="2">
    <source>
        <dbReference type="ARBA" id="ARBA00009742"/>
    </source>
</evidence>
<dbReference type="PANTHER" id="PTHR13504:SF34">
    <property type="entry name" value="PROTEIN ADENYLYLTRANSFERASE FICD"/>
    <property type="match status" value="1"/>
</dbReference>
<dbReference type="InterPro" id="IPR003812">
    <property type="entry name" value="Fido"/>
</dbReference>
<dbReference type="GO" id="GO:0070733">
    <property type="term" value="F:AMPylase activity"/>
    <property type="evidence" value="ECO:0007669"/>
    <property type="project" value="UniProtKB-EC"/>
</dbReference>
<proteinExistence type="inferred from homology"/>
<evidence type="ECO:0000256" key="19">
    <source>
        <dbReference type="SAM" id="MobiDB-lite"/>
    </source>
</evidence>
<evidence type="ECO:0000256" key="9">
    <source>
        <dbReference type="ARBA" id="ARBA00022840"/>
    </source>
</evidence>
<feature type="site" description="Important for autoinhibition of adenylyltransferase activity" evidence="17">
    <location>
        <position position="266"/>
    </location>
</feature>
<dbReference type="InterPro" id="IPR036597">
    <property type="entry name" value="Fido-like_dom_sf"/>
</dbReference>
<evidence type="ECO:0000256" key="7">
    <source>
        <dbReference type="ARBA" id="ARBA00022741"/>
    </source>
</evidence>
<evidence type="ECO:0000256" key="14">
    <source>
        <dbReference type="ARBA" id="ARBA00048696"/>
    </source>
</evidence>
<evidence type="ECO:0000256" key="17">
    <source>
        <dbReference type="PIRSR" id="PIRSR640198-3"/>
    </source>
</evidence>
<dbReference type="AlphaFoldDB" id="A0AAV2TY78"/>
<keyword evidence="10" id="KW-1133">Transmembrane helix</keyword>
<name>A0AAV2TY78_CALDB</name>
<keyword evidence="5" id="KW-0548">Nucleotidyltransferase</keyword>
<dbReference type="InterPro" id="IPR011990">
    <property type="entry name" value="TPR-like_helical_dom_sf"/>
</dbReference>
<keyword evidence="6" id="KW-0677">Repeat</keyword>
<feature type="active site" evidence="15">
    <location>
        <position position="396"/>
    </location>
</feature>
<evidence type="ECO:0000256" key="13">
    <source>
        <dbReference type="ARBA" id="ARBA00047939"/>
    </source>
</evidence>
<dbReference type="Gene3D" id="1.10.3290.10">
    <property type="entry name" value="Fido-like domain"/>
    <property type="match status" value="1"/>
</dbReference>
<evidence type="ECO:0000259" key="20">
    <source>
        <dbReference type="PROSITE" id="PS51459"/>
    </source>
</evidence>
<organism evidence="21 22">
    <name type="scientific">Calicophoron daubneyi</name>
    <name type="common">Rumen fluke</name>
    <name type="synonym">Paramphistomum daubneyi</name>
    <dbReference type="NCBI Taxonomy" id="300641"/>
    <lineage>
        <taxon>Eukaryota</taxon>
        <taxon>Metazoa</taxon>
        <taxon>Spiralia</taxon>
        <taxon>Lophotrochozoa</taxon>
        <taxon>Platyhelminthes</taxon>
        <taxon>Trematoda</taxon>
        <taxon>Digenea</taxon>
        <taxon>Plagiorchiida</taxon>
        <taxon>Pronocephalata</taxon>
        <taxon>Paramphistomoidea</taxon>
        <taxon>Paramphistomidae</taxon>
        <taxon>Calicophoron</taxon>
    </lineage>
</organism>
<comment type="catalytic activity">
    <reaction evidence="13">
        <text>L-threonyl-[protein] + ATP = 3-O-(5'-adenylyl)-L-threonyl-[protein] + diphosphate</text>
        <dbReference type="Rhea" id="RHEA:54292"/>
        <dbReference type="Rhea" id="RHEA-COMP:11060"/>
        <dbReference type="Rhea" id="RHEA-COMP:13847"/>
        <dbReference type="ChEBI" id="CHEBI:30013"/>
        <dbReference type="ChEBI" id="CHEBI:30616"/>
        <dbReference type="ChEBI" id="CHEBI:33019"/>
        <dbReference type="ChEBI" id="CHEBI:138113"/>
        <dbReference type="EC" id="2.7.7.108"/>
    </reaction>
</comment>
<evidence type="ECO:0000256" key="8">
    <source>
        <dbReference type="ARBA" id="ARBA00022803"/>
    </source>
</evidence>
<evidence type="ECO:0000256" key="18">
    <source>
        <dbReference type="PIRSR" id="PIRSR640198-4"/>
    </source>
</evidence>
<keyword evidence="7 16" id="KW-0547">Nucleotide-binding</keyword>
<keyword evidence="4" id="KW-0812">Transmembrane</keyword>
<evidence type="ECO:0000256" key="5">
    <source>
        <dbReference type="ARBA" id="ARBA00022695"/>
    </source>
</evidence>
<evidence type="ECO:0000313" key="22">
    <source>
        <dbReference type="Proteomes" id="UP001497525"/>
    </source>
</evidence>
<evidence type="ECO:0000313" key="21">
    <source>
        <dbReference type="EMBL" id="CAL5141469.1"/>
    </source>
</evidence>
<feature type="glycosylation site" description="N-linked (GlcNAc...) asparagine" evidence="18">
    <location>
        <position position="307"/>
    </location>
</feature>
<feature type="binding site" evidence="16">
    <location>
        <begin position="400"/>
        <end position="407"/>
    </location>
    <ligand>
        <name>ATP</name>
        <dbReference type="ChEBI" id="CHEBI:30616"/>
    </ligand>
</feature>
<dbReference type="InterPro" id="IPR040198">
    <property type="entry name" value="Fido_containing"/>
</dbReference>
<comment type="catalytic activity">
    <reaction evidence="14">
        <text>L-tyrosyl-[protein] + ATP = O-(5'-adenylyl)-L-tyrosyl-[protein] + diphosphate</text>
        <dbReference type="Rhea" id="RHEA:54288"/>
        <dbReference type="Rhea" id="RHEA-COMP:10136"/>
        <dbReference type="Rhea" id="RHEA-COMP:13846"/>
        <dbReference type="ChEBI" id="CHEBI:30616"/>
        <dbReference type="ChEBI" id="CHEBI:33019"/>
        <dbReference type="ChEBI" id="CHEBI:46858"/>
        <dbReference type="ChEBI" id="CHEBI:83624"/>
        <dbReference type="EC" id="2.7.7.108"/>
    </reaction>
</comment>
<comment type="similarity">
    <text evidence="2">Belongs to the fic family.</text>
</comment>